<keyword evidence="3" id="KW-0963">Cytoplasm</keyword>
<dbReference type="PANTHER" id="PTHR10472">
    <property type="entry name" value="D-TYROSYL-TRNA TYR DEACYLASE"/>
    <property type="match status" value="1"/>
</dbReference>
<dbReference type="CDD" id="cd00563">
    <property type="entry name" value="Dtyr_deacylase"/>
    <property type="match status" value="1"/>
</dbReference>
<keyword evidence="3" id="KW-0820">tRNA-binding</keyword>
<sequence>MRIVLQRVKRASVKNNNIHHSIKQGYCLLVGFGKSSTEQEIETLAKKIVNARLFEDDAGKLNLNLQQVEGEILSISQFTLFADVKKGNRPGFSNSMPPDEANQLYEKFNKALNDYGINVQTGEFGTDMEVEIINDGPVTIIYESQDGKIL</sequence>
<dbReference type="InterPro" id="IPR003732">
    <property type="entry name" value="Daa-tRNA_deacyls_DTD"/>
</dbReference>
<dbReference type="GO" id="GO:0051499">
    <property type="term" value="F:D-aminoacyl-tRNA deacylase activity"/>
    <property type="evidence" value="ECO:0007669"/>
    <property type="project" value="UniProtKB-EC"/>
</dbReference>
<comment type="domain">
    <text evidence="3">A Gly-cisPro motif from one monomer fits into the active site of the other monomer to allow specific chiral rejection of L-amino acids.</text>
</comment>
<feature type="short sequence motif" description="Gly-cisPro motif, important for rejection of L-amino acids" evidence="3">
    <location>
        <begin position="136"/>
        <end position="137"/>
    </location>
</feature>
<comment type="subunit">
    <text evidence="3">Homodimer.</text>
</comment>
<organism evidence="4 5">
    <name type="scientific">Staphylococcus lugdunensis</name>
    <dbReference type="NCBI Taxonomy" id="28035"/>
    <lineage>
        <taxon>Bacteria</taxon>
        <taxon>Bacillati</taxon>
        <taxon>Bacillota</taxon>
        <taxon>Bacilli</taxon>
        <taxon>Bacillales</taxon>
        <taxon>Staphylococcaceae</taxon>
        <taxon>Staphylococcus</taxon>
    </lineage>
</organism>
<dbReference type="HAMAP" id="MF_00518">
    <property type="entry name" value="Deacylase_Dtd"/>
    <property type="match status" value="1"/>
</dbReference>
<reference evidence="4 5" key="1">
    <citation type="submission" date="2019-07" db="EMBL/GenBank/DDBJ databases">
        <title>Comparative genome analysis of staphylococcus lugdunensis shows clonal complex-dependent diversity of the putative virulence factor, ess/type vii locus.</title>
        <authorList>
            <person name="Lebeurre J."/>
            <person name="Dahyot S."/>
            <person name="Diene S."/>
            <person name="Paulay A."/>
            <person name="Aubourg M."/>
            <person name="Argemi X."/>
            <person name="Giard J.-C."/>
            <person name="Tournier I."/>
            <person name="Francois P."/>
            <person name="Pestel-Caron M."/>
        </authorList>
    </citation>
    <scope>NUCLEOTIDE SEQUENCE [LARGE SCALE GENOMIC DNA]</scope>
    <source>
        <strain evidence="4 5">SL13</strain>
    </source>
</reference>
<evidence type="ECO:0000256" key="1">
    <source>
        <dbReference type="ARBA" id="ARBA00009673"/>
    </source>
</evidence>
<comment type="function">
    <text evidence="3">An aminoacyl-tRNA editing enzyme that deacylates mischarged D-aminoacyl-tRNAs. Also deacylates mischarged glycyl-tRNA(Ala), protecting cells against glycine mischarging by AlaRS. Acts via tRNA-based rather than protein-based catalysis; rejects L-amino acids rather than detecting D-amino acids in the active site. By recycling D-aminoacyl-tRNA to D-amino acids and free tRNA molecules, this enzyme counteracts the toxicity associated with the formation of D-aminoacyl-tRNA entities in vivo and helps enforce protein L-homochirality.</text>
</comment>
<dbReference type="Gene3D" id="3.50.80.10">
    <property type="entry name" value="D-tyrosyl-tRNA(Tyr) deacylase"/>
    <property type="match status" value="1"/>
</dbReference>
<evidence type="ECO:0000313" key="5">
    <source>
        <dbReference type="Proteomes" id="UP000325462"/>
    </source>
</evidence>
<keyword evidence="3 4" id="KW-0378">Hydrolase</keyword>
<keyword evidence="2 3" id="KW-0694">RNA-binding</keyword>
<dbReference type="Proteomes" id="UP000325462">
    <property type="component" value="Chromosome"/>
</dbReference>
<name>A0ABX6BUU6_STALU</name>
<keyword evidence="5" id="KW-1185">Reference proteome</keyword>
<evidence type="ECO:0000313" key="4">
    <source>
        <dbReference type="EMBL" id="QEX38752.1"/>
    </source>
</evidence>
<comment type="subcellular location">
    <subcellularLocation>
        <location evidence="3">Cytoplasm</location>
    </subcellularLocation>
</comment>
<comment type="catalytic activity">
    <reaction evidence="3">
        <text>glycyl-tRNA(Ala) + H2O = tRNA(Ala) + glycine + H(+)</text>
        <dbReference type="Rhea" id="RHEA:53744"/>
        <dbReference type="Rhea" id="RHEA-COMP:9657"/>
        <dbReference type="Rhea" id="RHEA-COMP:13640"/>
        <dbReference type="ChEBI" id="CHEBI:15377"/>
        <dbReference type="ChEBI" id="CHEBI:15378"/>
        <dbReference type="ChEBI" id="CHEBI:57305"/>
        <dbReference type="ChEBI" id="CHEBI:78442"/>
        <dbReference type="ChEBI" id="CHEBI:78522"/>
    </reaction>
</comment>
<dbReference type="RefSeq" id="WP_002478084.1">
    <property type="nucleotide sequence ID" value="NZ_CP020735.1"/>
</dbReference>
<comment type="similarity">
    <text evidence="1 3">Belongs to the DTD family.</text>
</comment>
<accession>A0ABX6BUU6</accession>
<evidence type="ECO:0000256" key="2">
    <source>
        <dbReference type="ARBA" id="ARBA00022884"/>
    </source>
</evidence>
<dbReference type="Pfam" id="PF02580">
    <property type="entry name" value="Tyr_Deacylase"/>
    <property type="match status" value="1"/>
</dbReference>
<dbReference type="PANTHER" id="PTHR10472:SF5">
    <property type="entry name" value="D-AMINOACYL-TRNA DEACYLASE 1"/>
    <property type="match status" value="1"/>
</dbReference>
<gene>
    <name evidence="3" type="primary">dtd</name>
    <name evidence="4" type="ORF">FO454_07610</name>
</gene>
<dbReference type="NCBIfam" id="TIGR00256">
    <property type="entry name" value="D-aminoacyl-tRNA deacylase"/>
    <property type="match status" value="1"/>
</dbReference>
<proteinExistence type="inferred from homology"/>
<dbReference type="EC" id="3.1.1.96" evidence="3"/>
<dbReference type="SUPFAM" id="SSF69500">
    <property type="entry name" value="DTD-like"/>
    <property type="match status" value="1"/>
</dbReference>
<protein>
    <recommendedName>
        <fullName evidence="3">D-aminoacyl-tRNA deacylase</fullName>
        <shortName evidence="3">DTD</shortName>
        <ecNumber evidence="3">3.1.1.96</ecNumber>
    </recommendedName>
    <alternativeName>
        <fullName evidence="3">Gly-tRNA(Ala) deacylase</fullName>
        <ecNumber evidence="3">3.1.1.-</ecNumber>
    </alternativeName>
</protein>
<dbReference type="EC" id="3.1.1.-" evidence="3"/>
<comment type="catalytic activity">
    <reaction evidence="3">
        <text>a D-aminoacyl-tRNA + H2O = a tRNA + a D-alpha-amino acid + H(+)</text>
        <dbReference type="Rhea" id="RHEA:13953"/>
        <dbReference type="Rhea" id="RHEA-COMP:10123"/>
        <dbReference type="Rhea" id="RHEA-COMP:10124"/>
        <dbReference type="ChEBI" id="CHEBI:15377"/>
        <dbReference type="ChEBI" id="CHEBI:15378"/>
        <dbReference type="ChEBI" id="CHEBI:59871"/>
        <dbReference type="ChEBI" id="CHEBI:78442"/>
        <dbReference type="ChEBI" id="CHEBI:79333"/>
        <dbReference type="EC" id="3.1.1.96"/>
    </reaction>
</comment>
<dbReference type="InterPro" id="IPR023509">
    <property type="entry name" value="DTD-like_sf"/>
</dbReference>
<evidence type="ECO:0000256" key="3">
    <source>
        <dbReference type="HAMAP-Rule" id="MF_00518"/>
    </source>
</evidence>
<dbReference type="EMBL" id="CP041722">
    <property type="protein sequence ID" value="QEX38752.1"/>
    <property type="molecule type" value="Genomic_DNA"/>
</dbReference>